<name>A0A370GU46_9COXI</name>
<sequence>MERKTKHRILGILVVVGLIILLLPLLQSGKEIPTETTVVKAPPFPDQSVQVTTNAPPQQSPVLQDQDQHAQQQSTTNPQANEGVVNSTADNVLNDGTVDSEPNALTEGTAKTDSEINQPRVQPEQKDKIAAASSADIWEEELKAQNTTQTVKQDEPVKVNLPKMEANLNVREEAQQDKKARVIEVKPAVIKAPSVKKNAAVVRHAAVSKTVKSVPAIQGPVERDGLIKLKSAVWIIQIGSFKNKANALRLVNQLRAKGYPAFIQQVSTTLGSSTRVFVGPETNQSNARALANQLESEMRLRGIVLSYKPLAL</sequence>
<evidence type="ECO:0000313" key="4">
    <source>
        <dbReference type="Proteomes" id="UP000254720"/>
    </source>
</evidence>
<evidence type="ECO:0000313" key="3">
    <source>
        <dbReference type="EMBL" id="RDI46074.1"/>
    </source>
</evidence>
<dbReference type="GO" id="GO:0032153">
    <property type="term" value="C:cell division site"/>
    <property type="evidence" value="ECO:0007669"/>
    <property type="project" value="TreeGrafter"/>
</dbReference>
<organism evidence="3 4">
    <name type="scientific">Aquicella lusitana</name>
    <dbReference type="NCBI Taxonomy" id="254246"/>
    <lineage>
        <taxon>Bacteria</taxon>
        <taxon>Pseudomonadati</taxon>
        <taxon>Pseudomonadota</taxon>
        <taxon>Gammaproteobacteria</taxon>
        <taxon>Legionellales</taxon>
        <taxon>Coxiellaceae</taxon>
        <taxon>Aquicella</taxon>
    </lineage>
</organism>
<dbReference type="GO" id="GO:0032506">
    <property type="term" value="P:cytokinetic process"/>
    <property type="evidence" value="ECO:0007669"/>
    <property type="project" value="TreeGrafter"/>
</dbReference>
<reference evidence="3 4" key="1">
    <citation type="submission" date="2018-07" db="EMBL/GenBank/DDBJ databases">
        <title>Genomic Encyclopedia of Type Strains, Phase IV (KMG-IV): sequencing the most valuable type-strain genomes for metagenomic binning, comparative biology and taxonomic classification.</title>
        <authorList>
            <person name="Goeker M."/>
        </authorList>
    </citation>
    <scope>NUCLEOTIDE SEQUENCE [LARGE SCALE GENOMIC DNA]</scope>
    <source>
        <strain evidence="3 4">DSM 16500</strain>
    </source>
</reference>
<dbReference type="Gene3D" id="3.30.70.1070">
    <property type="entry name" value="Sporulation related repeat"/>
    <property type="match status" value="1"/>
</dbReference>
<dbReference type="EMBL" id="QQAX01000006">
    <property type="protein sequence ID" value="RDI46074.1"/>
    <property type="molecule type" value="Genomic_DNA"/>
</dbReference>
<protein>
    <submittedName>
        <fullName evidence="3">Sporulation related protein</fullName>
    </submittedName>
</protein>
<feature type="region of interest" description="Disordered" evidence="1">
    <location>
        <begin position="38"/>
        <end position="126"/>
    </location>
</feature>
<evidence type="ECO:0000259" key="2">
    <source>
        <dbReference type="PROSITE" id="PS51724"/>
    </source>
</evidence>
<accession>A0A370GU46</accession>
<feature type="domain" description="SPOR" evidence="2">
    <location>
        <begin position="228"/>
        <end position="307"/>
    </location>
</feature>
<proteinExistence type="predicted"/>
<dbReference type="GO" id="GO:0030428">
    <property type="term" value="C:cell septum"/>
    <property type="evidence" value="ECO:0007669"/>
    <property type="project" value="TreeGrafter"/>
</dbReference>
<keyword evidence="4" id="KW-1185">Reference proteome</keyword>
<dbReference type="InterPro" id="IPR052521">
    <property type="entry name" value="Cell_div_SPOR-domain"/>
</dbReference>
<dbReference type="PROSITE" id="PS51724">
    <property type="entry name" value="SPOR"/>
    <property type="match status" value="1"/>
</dbReference>
<dbReference type="SUPFAM" id="SSF110997">
    <property type="entry name" value="Sporulation related repeat"/>
    <property type="match status" value="1"/>
</dbReference>
<evidence type="ECO:0000256" key="1">
    <source>
        <dbReference type="SAM" id="MobiDB-lite"/>
    </source>
</evidence>
<dbReference type="OrthoDB" id="7069135at2"/>
<dbReference type="Proteomes" id="UP000254720">
    <property type="component" value="Unassembled WGS sequence"/>
</dbReference>
<dbReference type="PANTHER" id="PTHR38687:SF1">
    <property type="entry name" value="CELL DIVISION PROTEIN DEDD"/>
    <property type="match status" value="1"/>
</dbReference>
<dbReference type="InterPro" id="IPR036680">
    <property type="entry name" value="SPOR-like_sf"/>
</dbReference>
<feature type="compositionally biased region" description="Polar residues" evidence="1">
    <location>
        <begin position="74"/>
        <end position="91"/>
    </location>
</feature>
<dbReference type="GO" id="GO:0042834">
    <property type="term" value="F:peptidoglycan binding"/>
    <property type="evidence" value="ECO:0007669"/>
    <property type="project" value="InterPro"/>
</dbReference>
<gene>
    <name evidence="3" type="ORF">C8D86_10682</name>
</gene>
<dbReference type="Pfam" id="PF05036">
    <property type="entry name" value="SPOR"/>
    <property type="match status" value="1"/>
</dbReference>
<dbReference type="AlphaFoldDB" id="A0A370GU46"/>
<comment type="caution">
    <text evidence="3">The sequence shown here is derived from an EMBL/GenBank/DDBJ whole genome shotgun (WGS) entry which is preliminary data.</text>
</comment>
<dbReference type="RefSeq" id="WP_114833972.1">
    <property type="nucleotide sequence ID" value="NZ_LR699114.1"/>
</dbReference>
<dbReference type="PANTHER" id="PTHR38687">
    <property type="entry name" value="CELL DIVISION PROTEIN DEDD-RELATED"/>
    <property type="match status" value="1"/>
</dbReference>
<feature type="compositionally biased region" description="Polar residues" evidence="1">
    <location>
        <begin position="47"/>
        <end position="63"/>
    </location>
</feature>
<feature type="compositionally biased region" description="Polar residues" evidence="1">
    <location>
        <begin position="109"/>
        <end position="120"/>
    </location>
</feature>
<dbReference type="InterPro" id="IPR007730">
    <property type="entry name" value="SPOR-like_dom"/>
</dbReference>